<keyword evidence="1" id="KW-0347">Helicase</keyword>
<dbReference type="GO" id="GO:0000723">
    <property type="term" value="P:telomere maintenance"/>
    <property type="evidence" value="ECO:0007669"/>
    <property type="project" value="InterPro"/>
</dbReference>
<name>A0AAV7X006_9NEOP</name>
<dbReference type="Proteomes" id="UP001075354">
    <property type="component" value="Unassembled WGS sequence"/>
</dbReference>
<dbReference type="InterPro" id="IPR010285">
    <property type="entry name" value="DNA_helicase_pif1-like_DEAD"/>
</dbReference>
<evidence type="ECO:0000256" key="1">
    <source>
        <dbReference type="RuleBase" id="RU363044"/>
    </source>
</evidence>
<comment type="catalytic activity">
    <reaction evidence="1">
        <text>ATP + H2O = ADP + phosphate + H(+)</text>
        <dbReference type="Rhea" id="RHEA:13065"/>
        <dbReference type="ChEBI" id="CHEBI:15377"/>
        <dbReference type="ChEBI" id="CHEBI:15378"/>
        <dbReference type="ChEBI" id="CHEBI:30616"/>
        <dbReference type="ChEBI" id="CHEBI:43474"/>
        <dbReference type="ChEBI" id="CHEBI:456216"/>
        <dbReference type="EC" id="5.6.2.3"/>
    </reaction>
</comment>
<evidence type="ECO:0000259" key="2">
    <source>
        <dbReference type="Pfam" id="PF05970"/>
    </source>
</evidence>
<dbReference type="GO" id="GO:0016787">
    <property type="term" value="F:hydrolase activity"/>
    <property type="evidence" value="ECO:0007669"/>
    <property type="project" value="UniProtKB-KW"/>
</dbReference>
<dbReference type="AlphaFoldDB" id="A0AAV7X006"/>
<keyword evidence="1" id="KW-0234">DNA repair</keyword>
<dbReference type="InterPro" id="IPR027417">
    <property type="entry name" value="P-loop_NTPase"/>
</dbReference>
<dbReference type="SUPFAM" id="SSF52540">
    <property type="entry name" value="P-loop containing nucleoside triphosphate hydrolases"/>
    <property type="match status" value="2"/>
</dbReference>
<dbReference type="GO" id="GO:0043139">
    <property type="term" value="F:5'-3' DNA helicase activity"/>
    <property type="evidence" value="ECO:0007669"/>
    <property type="project" value="UniProtKB-EC"/>
</dbReference>
<organism evidence="3 4">
    <name type="scientific">Megalurothrips usitatus</name>
    <name type="common">bean blossom thrips</name>
    <dbReference type="NCBI Taxonomy" id="439358"/>
    <lineage>
        <taxon>Eukaryota</taxon>
        <taxon>Metazoa</taxon>
        <taxon>Ecdysozoa</taxon>
        <taxon>Arthropoda</taxon>
        <taxon>Hexapoda</taxon>
        <taxon>Insecta</taxon>
        <taxon>Pterygota</taxon>
        <taxon>Neoptera</taxon>
        <taxon>Paraneoptera</taxon>
        <taxon>Thysanoptera</taxon>
        <taxon>Terebrantia</taxon>
        <taxon>Thripoidea</taxon>
        <taxon>Thripidae</taxon>
        <taxon>Megalurothrips</taxon>
    </lineage>
</organism>
<reference evidence="3" key="1">
    <citation type="submission" date="2022-12" db="EMBL/GenBank/DDBJ databases">
        <title>Chromosome-level genome assembly of the bean flower thrips Megalurothrips usitatus.</title>
        <authorList>
            <person name="Ma L."/>
            <person name="Liu Q."/>
            <person name="Li H."/>
            <person name="Cai W."/>
        </authorList>
    </citation>
    <scope>NUCLEOTIDE SEQUENCE</scope>
    <source>
        <strain evidence="3">Cailab_2022a</strain>
    </source>
</reference>
<dbReference type="EC" id="5.6.2.3" evidence="1"/>
<comment type="cofactor">
    <cofactor evidence="1">
        <name>Mg(2+)</name>
        <dbReference type="ChEBI" id="CHEBI:18420"/>
    </cofactor>
</comment>
<dbReference type="Gene3D" id="3.40.50.300">
    <property type="entry name" value="P-loop containing nucleotide triphosphate hydrolases"/>
    <property type="match status" value="1"/>
</dbReference>
<dbReference type="InterPro" id="IPR051055">
    <property type="entry name" value="PIF1_helicase"/>
</dbReference>
<proteinExistence type="inferred from homology"/>
<dbReference type="GO" id="GO:0005524">
    <property type="term" value="F:ATP binding"/>
    <property type="evidence" value="ECO:0007669"/>
    <property type="project" value="UniProtKB-KW"/>
</dbReference>
<dbReference type="GO" id="GO:0006281">
    <property type="term" value="P:DNA repair"/>
    <property type="evidence" value="ECO:0007669"/>
    <property type="project" value="UniProtKB-KW"/>
</dbReference>
<feature type="domain" description="DNA helicase Pif1-like DEAD-box helicase" evidence="2">
    <location>
        <begin position="201"/>
        <end position="403"/>
    </location>
</feature>
<gene>
    <name evidence="3" type="ORF">ONE63_011175</name>
</gene>
<keyword evidence="4" id="KW-1185">Reference proteome</keyword>
<dbReference type="Pfam" id="PF05970">
    <property type="entry name" value="PIF1"/>
    <property type="match status" value="1"/>
</dbReference>
<comment type="caution">
    <text evidence="3">The sequence shown here is derived from an EMBL/GenBank/DDBJ whole genome shotgun (WGS) entry which is preliminary data.</text>
</comment>
<evidence type="ECO:0000313" key="3">
    <source>
        <dbReference type="EMBL" id="KAJ1519219.1"/>
    </source>
</evidence>
<sequence length="503" mass="58416">MHEDSNDIFEKGLLDHYCDRPHVLEKLSLAEFAANYRFSSSYATKGIPLLNEGGYIFERTSSRILRFRNYYYEMDPDNYMREHIMLYYDWRDEERDILNRKLEELFLKHEKRIQKIKKQFHSLDDTVLTTALEEASQRLDESTATEKPDRPTFDFDTYSLDDSTSFADIQKELQDDSKSETVKFTSPQKMNDSDFQNLFEKLNQDQRDYITHVTNHFKKSSKQMLHFLTGGAGVGKSLVINTLYQTLFRLLNSSPDSDPDIPKILLCASTGKASFNIGGQTIHSAFKLPLNQKELNHLSSDISHTLSTKLHDLKVLIIDEISMVGQHILDMIDQRLRHLLCKDVPFGGVSVITVGDFFQLRPVCARPLYYPESSNPYAEIFGETLWRKFKVFQLKKIMPQNDMQFQVALNNLARGKLTKSDIRLFRKRTFKSVPDTTNFDDAVHLFTKNEDVDNYNKMVLNKIKGRTTNCAASDILRGTGSQLEYRFFKKFKDETYGFTSIKI</sequence>
<evidence type="ECO:0000313" key="4">
    <source>
        <dbReference type="Proteomes" id="UP001075354"/>
    </source>
</evidence>
<dbReference type="GO" id="GO:0006310">
    <property type="term" value="P:DNA recombination"/>
    <property type="evidence" value="ECO:0007669"/>
    <property type="project" value="UniProtKB-KW"/>
</dbReference>
<dbReference type="EMBL" id="JAPTSV010000194">
    <property type="protein sequence ID" value="KAJ1519219.1"/>
    <property type="molecule type" value="Genomic_DNA"/>
</dbReference>
<dbReference type="PANTHER" id="PTHR47642:SF8">
    <property type="entry name" value="ATP-DEPENDENT DNA HELICASE"/>
    <property type="match status" value="1"/>
</dbReference>
<keyword evidence="1" id="KW-0233">DNA recombination</keyword>
<accession>A0AAV7X006</accession>
<keyword evidence="1" id="KW-0378">Hydrolase</keyword>
<comment type="similarity">
    <text evidence="1">Belongs to the helicase family.</text>
</comment>
<keyword evidence="1" id="KW-0067">ATP-binding</keyword>
<dbReference type="PANTHER" id="PTHR47642">
    <property type="entry name" value="ATP-DEPENDENT DNA HELICASE"/>
    <property type="match status" value="1"/>
</dbReference>
<keyword evidence="1" id="KW-0547">Nucleotide-binding</keyword>
<keyword evidence="1" id="KW-0227">DNA damage</keyword>
<protein>
    <recommendedName>
        <fullName evidence="1">ATP-dependent DNA helicase</fullName>
        <ecNumber evidence="1">5.6.2.3</ecNumber>
    </recommendedName>
</protein>